<organism evidence="1 2">
    <name type="scientific">Trifolium medium</name>
    <dbReference type="NCBI Taxonomy" id="97028"/>
    <lineage>
        <taxon>Eukaryota</taxon>
        <taxon>Viridiplantae</taxon>
        <taxon>Streptophyta</taxon>
        <taxon>Embryophyta</taxon>
        <taxon>Tracheophyta</taxon>
        <taxon>Spermatophyta</taxon>
        <taxon>Magnoliopsida</taxon>
        <taxon>eudicotyledons</taxon>
        <taxon>Gunneridae</taxon>
        <taxon>Pentapetalae</taxon>
        <taxon>rosids</taxon>
        <taxon>fabids</taxon>
        <taxon>Fabales</taxon>
        <taxon>Fabaceae</taxon>
        <taxon>Papilionoideae</taxon>
        <taxon>50 kb inversion clade</taxon>
        <taxon>NPAAA clade</taxon>
        <taxon>Hologalegina</taxon>
        <taxon>IRL clade</taxon>
        <taxon>Trifolieae</taxon>
        <taxon>Trifolium</taxon>
    </lineage>
</organism>
<proteinExistence type="predicted"/>
<comment type="caution">
    <text evidence="1">The sequence shown here is derived from an EMBL/GenBank/DDBJ whole genome shotgun (WGS) entry which is preliminary data.</text>
</comment>
<evidence type="ECO:0000313" key="1">
    <source>
        <dbReference type="EMBL" id="MCI68958.1"/>
    </source>
</evidence>
<feature type="non-terminal residue" evidence="1">
    <location>
        <position position="1"/>
    </location>
</feature>
<protein>
    <submittedName>
        <fullName evidence="1">Uncharacterized protein</fullName>
    </submittedName>
</protein>
<keyword evidence="2" id="KW-1185">Reference proteome</keyword>
<reference evidence="1 2" key="1">
    <citation type="journal article" date="2018" name="Front. Plant Sci.">
        <title>Red Clover (Trifolium pratense) and Zigzag Clover (T. medium) - A Picture of Genomic Similarities and Differences.</title>
        <authorList>
            <person name="Dluhosova J."/>
            <person name="Istvanek J."/>
            <person name="Nedelnik J."/>
            <person name="Repkova J."/>
        </authorList>
    </citation>
    <scope>NUCLEOTIDE SEQUENCE [LARGE SCALE GENOMIC DNA]</scope>
    <source>
        <strain evidence="2">cv. 10/8</strain>
        <tissue evidence="1">Leaf</tissue>
    </source>
</reference>
<name>A0A392U7A1_9FABA</name>
<dbReference type="Proteomes" id="UP000265520">
    <property type="component" value="Unassembled WGS sequence"/>
</dbReference>
<dbReference type="AlphaFoldDB" id="A0A392U7A1"/>
<sequence length="43" mass="4624">SEEEVEEEVECKSMGVLGTMGGQQTKKIEGKIADVDVLVLIDS</sequence>
<accession>A0A392U7A1</accession>
<evidence type="ECO:0000313" key="2">
    <source>
        <dbReference type="Proteomes" id="UP000265520"/>
    </source>
</evidence>
<dbReference type="EMBL" id="LXQA010746448">
    <property type="protein sequence ID" value="MCI68958.1"/>
    <property type="molecule type" value="Genomic_DNA"/>
</dbReference>